<sequence>MIIYEVKLNIDVDIYSNFNVWLRAHVIEMLQFRGFHQATILEEEDKTTTHKRLTIQYQVASRDDLQHYFTEFSQSMREKGRKLFKDKFSATRRIYNVQEVIPK</sequence>
<proteinExistence type="predicted"/>
<dbReference type="STRING" id="45056.Lade_2028"/>
<evidence type="ECO:0000313" key="2">
    <source>
        <dbReference type="Proteomes" id="UP000054859"/>
    </source>
</evidence>
<keyword evidence="2" id="KW-1185">Reference proteome</keyword>
<dbReference type="OrthoDB" id="34442at2"/>
<name>A0A0W0R158_9GAMM</name>
<gene>
    <name evidence="1" type="ORF">Lade_2028</name>
</gene>
<dbReference type="EMBL" id="LNKA01000019">
    <property type="protein sequence ID" value="KTC64734.1"/>
    <property type="molecule type" value="Genomic_DNA"/>
</dbReference>
<evidence type="ECO:0000313" key="1">
    <source>
        <dbReference type="EMBL" id="KTC64734.1"/>
    </source>
</evidence>
<comment type="caution">
    <text evidence="1">The sequence shown here is derived from an EMBL/GenBank/DDBJ whole genome shotgun (WGS) entry which is preliminary data.</text>
</comment>
<accession>A0A0W0R158</accession>
<dbReference type="PATRIC" id="fig|45056.6.peg.2094"/>
<dbReference type="InterPro" id="IPR025563">
    <property type="entry name" value="DUF4286"/>
</dbReference>
<dbReference type="RefSeq" id="WP_058463083.1">
    <property type="nucleotide sequence ID" value="NZ_CAAAHS010000001.1"/>
</dbReference>
<evidence type="ECO:0008006" key="3">
    <source>
        <dbReference type="Google" id="ProtNLM"/>
    </source>
</evidence>
<dbReference type="AlphaFoldDB" id="A0A0W0R158"/>
<organism evidence="1 2">
    <name type="scientific">Legionella adelaidensis</name>
    <dbReference type="NCBI Taxonomy" id="45056"/>
    <lineage>
        <taxon>Bacteria</taxon>
        <taxon>Pseudomonadati</taxon>
        <taxon>Pseudomonadota</taxon>
        <taxon>Gammaproteobacteria</taxon>
        <taxon>Legionellales</taxon>
        <taxon>Legionellaceae</taxon>
        <taxon>Legionella</taxon>
    </lineage>
</organism>
<reference evidence="1 2" key="1">
    <citation type="submission" date="2015-11" db="EMBL/GenBank/DDBJ databases">
        <title>Identification of large and diverse effector repertoires of 38 Legionella species.</title>
        <authorList>
            <person name="Burstein D."/>
            <person name="Amaro F."/>
            <person name="Zusman T."/>
            <person name="Lifshitz Z."/>
            <person name="Cohen O."/>
            <person name="Gilbert J.A."/>
            <person name="Pupko T."/>
            <person name="Shuman H.A."/>
            <person name="Segal G."/>
        </authorList>
    </citation>
    <scope>NUCLEOTIDE SEQUENCE [LARGE SCALE GENOMIC DNA]</scope>
    <source>
        <strain evidence="1 2">1762-AUS-E</strain>
    </source>
</reference>
<protein>
    <recommendedName>
        <fullName evidence="3">DUF4286 domain-containing protein</fullName>
    </recommendedName>
</protein>
<dbReference type="Proteomes" id="UP000054859">
    <property type="component" value="Unassembled WGS sequence"/>
</dbReference>
<dbReference type="Pfam" id="PF14114">
    <property type="entry name" value="DUF4286"/>
    <property type="match status" value="1"/>
</dbReference>